<dbReference type="Proteomes" id="UP000186102">
    <property type="component" value="Unassembled WGS sequence"/>
</dbReference>
<evidence type="ECO:0000313" key="2">
    <source>
        <dbReference type="Proteomes" id="UP000186102"/>
    </source>
</evidence>
<evidence type="ECO:0000313" key="1">
    <source>
        <dbReference type="EMBL" id="OLN25860.1"/>
    </source>
</evidence>
<reference evidence="1 2" key="1">
    <citation type="submission" date="2016-09" db="EMBL/GenBank/DDBJ databases">
        <title>Complete genome of Desulfosporosinus sp. OL.</title>
        <authorList>
            <person name="Mardanov A."/>
            <person name="Beletsky A."/>
            <person name="Panova A."/>
            <person name="Karnachuk O."/>
            <person name="Ravin N."/>
        </authorList>
    </citation>
    <scope>NUCLEOTIDE SEQUENCE [LARGE SCALE GENOMIC DNA]</scope>
    <source>
        <strain evidence="1 2">OL</strain>
    </source>
</reference>
<protein>
    <submittedName>
        <fullName evidence="1">Uncharacterized protein</fullName>
    </submittedName>
</protein>
<dbReference type="RefSeq" id="WP_075367425.1">
    <property type="nucleotide sequence ID" value="NZ_MLBF01000096.1"/>
</dbReference>
<keyword evidence="2" id="KW-1185">Reference proteome</keyword>
<name>A0A1Q8QEW2_9FIRM</name>
<sequence length="79" mass="8745">MAEELSVRKALKIAYKTGQQVTIGLYSGVTLEGVIVEKLWETSFRVWLEPAEPVELGQDIDKAIVAKYAVKSVEFGMAD</sequence>
<accession>A0A1Q8QEW2</accession>
<proteinExistence type="predicted"/>
<organism evidence="1 2">
    <name type="scientific">Desulfosporosinus metallidurans</name>
    <dbReference type="NCBI Taxonomy" id="1888891"/>
    <lineage>
        <taxon>Bacteria</taxon>
        <taxon>Bacillati</taxon>
        <taxon>Bacillota</taxon>
        <taxon>Clostridia</taxon>
        <taxon>Eubacteriales</taxon>
        <taxon>Desulfitobacteriaceae</taxon>
        <taxon>Desulfosporosinus</taxon>
    </lineage>
</organism>
<dbReference type="EMBL" id="MLBF01000096">
    <property type="protein sequence ID" value="OLN25860.1"/>
    <property type="molecule type" value="Genomic_DNA"/>
</dbReference>
<dbReference type="AlphaFoldDB" id="A0A1Q8QEW2"/>
<dbReference type="OrthoDB" id="2083537at2"/>
<comment type="caution">
    <text evidence="1">The sequence shown here is derived from an EMBL/GenBank/DDBJ whole genome shotgun (WGS) entry which is preliminary data.</text>
</comment>
<gene>
    <name evidence="1" type="ORF">DSOL_5199</name>
</gene>